<gene>
    <name evidence="6" type="ORF">EOE65_03705</name>
</gene>
<keyword evidence="2" id="KW-0805">Transcription regulation</keyword>
<accession>A0A437QE22</accession>
<dbReference type="PROSITE" id="PS50931">
    <property type="entry name" value="HTH_LYSR"/>
    <property type="match status" value="1"/>
</dbReference>
<evidence type="ECO:0000256" key="2">
    <source>
        <dbReference type="ARBA" id="ARBA00023015"/>
    </source>
</evidence>
<evidence type="ECO:0000256" key="1">
    <source>
        <dbReference type="ARBA" id="ARBA00009437"/>
    </source>
</evidence>
<dbReference type="SUPFAM" id="SSF46785">
    <property type="entry name" value="Winged helix' DNA-binding domain"/>
    <property type="match status" value="1"/>
</dbReference>
<dbReference type="SUPFAM" id="SSF53850">
    <property type="entry name" value="Periplasmic binding protein-like II"/>
    <property type="match status" value="1"/>
</dbReference>
<comment type="caution">
    <text evidence="6">The sequence shown here is derived from an EMBL/GenBank/DDBJ whole genome shotgun (WGS) entry which is preliminary data.</text>
</comment>
<dbReference type="Proteomes" id="UP000282818">
    <property type="component" value="Unassembled WGS sequence"/>
</dbReference>
<keyword evidence="7" id="KW-1185">Reference proteome</keyword>
<evidence type="ECO:0000256" key="3">
    <source>
        <dbReference type="ARBA" id="ARBA00023125"/>
    </source>
</evidence>
<dbReference type="Gene3D" id="1.10.10.10">
    <property type="entry name" value="Winged helix-like DNA-binding domain superfamily/Winged helix DNA-binding domain"/>
    <property type="match status" value="1"/>
</dbReference>
<keyword evidence="3" id="KW-0238">DNA-binding</keyword>
<evidence type="ECO:0000256" key="4">
    <source>
        <dbReference type="ARBA" id="ARBA00023163"/>
    </source>
</evidence>
<dbReference type="InterPro" id="IPR005119">
    <property type="entry name" value="LysR_subst-bd"/>
</dbReference>
<dbReference type="AlphaFoldDB" id="A0A437QE22"/>
<evidence type="ECO:0000313" key="7">
    <source>
        <dbReference type="Proteomes" id="UP000282818"/>
    </source>
</evidence>
<dbReference type="PANTHER" id="PTHR30126">
    <property type="entry name" value="HTH-TYPE TRANSCRIPTIONAL REGULATOR"/>
    <property type="match status" value="1"/>
</dbReference>
<dbReference type="InterPro" id="IPR036388">
    <property type="entry name" value="WH-like_DNA-bd_sf"/>
</dbReference>
<proteinExistence type="inferred from homology"/>
<keyword evidence="4" id="KW-0804">Transcription</keyword>
<dbReference type="Pfam" id="PF03466">
    <property type="entry name" value="LysR_substrate"/>
    <property type="match status" value="1"/>
</dbReference>
<sequence>MDLLTLSTFCAVVEEGGVLAAAKSQHTVQSNITSRIRKLEASLGVDLFFKQGRKLNLTPQGRVLLDYANKMLQLERQARAAVQNMSECAGELRIGTMESFAALRLPEVMLRLREVYPNLQLQVQSGTSRALLSAVQRHELDCAFVSGDVEQPNIKYVEILNEKLVLVRKRGAAHPKQTILFREGCAYRDKAIEWSKRQPDTYNMMEMGTLEGILGCVSVGLGVTLMPSSVIDQCMFAADVEVIDVADDLAHSPTYLIYHEQMADLTGLAQLSRPLGVLKRESLRSQ</sequence>
<evidence type="ECO:0000259" key="5">
    <source>
        <dbReference type="PROSITE" id="PS50931"/>
    </source>
</evidence>
<organism evidence="6 7">
    <name type="scientific">Neptunomonas marina</name>
    <dbReference type="NCBI Taxonomy" id="1815562"/>
    <lineage>
        <taxon>Bacteria</taxon>
        <taxon>Pseudomonadati</taxon>
        <taxon>Pseudomonadota</taxon>
        <taxon>Gammaproteobacteria</taxon>
        <taxon>Oceanospirillales</taxon>
        <taxon>Oceanospirillaceae</taxon>
        <taxon>Neptunomonas</taxon>
    </lineage>
</organism>
<dbReference type="PANTHER" id="PTHR30126:SF40">
    <property type="entry name" value="HTH-TYPE TRANSCRIPTIONAL REGULATOR GLTR"/>
    <property type="match status" value="1"/>
</dbReference>
<reference evidence="6 7" key="1">
    <citation type="submission" date="2019-01" db="EMBL/GenBank/DDBJ databases">
        <authorList>
            <person name="Chen W.-M."/>
        </authorList>
    </citation>
    <scope>NUCLEOTIDE SEQUENCE [LARGE SCALE GENOMIC DNA]</scope>
    <source>
        <strain evidence="6 7">HPM-16</strain>
    </source>
</reference>
<dbReference type="GO" id="GO:0003700">
    <property type="term" value="F:DNA-binding transcription factor activity"/>
    <property type="evidence" value="ECO:0007669"/>
    <property type="project" value="InterPro"/>
</dbReference>
<dbReference type="EMBL" id="SACQ01000001">
    <property type="protein sequence ID" value="RVU32774.1"/>
    <property type="molecule type" value="Genomic_DNA"/>
</dbReference>
<comment type="similarity">
    <text evidence="1">Belongs to the LysR transcriptional regulatory family.</text>
</comment>
<dbReference type="InterPro" id="IPR000847">
    <property type="entry name" value="LysR_HTH_N"/>
</dbReference>
<dbReference type="Pfam" id="PF00126">
    <property type="entry name" value="HTH_1"/>
    <property type="match status" value="1"/>
</dbReference>
<dbReference type="Gene3D" id="3.40.190.10">
    <property type="entry name" value="Periplasmic binding protein-like II"/>
    <property type="match status" value="2"/>
</dbReference>
<evidence type="ECO:0000313" key="6">
    <source>
        <dbReference type="EMBL" id="RVU32774.1"/>
    </source>
</evidence>
<name>A0A437QE22_9GAMM</name>
<dbReference type="RefSeq" id="WP_127692942.1">
    <property type="nucleotide sequence ID" value="NZ_SACQ01000001.1"/>
</dbReference>
<dbReference type="GO" id="GO:0000976">
    <property type="term" value="F:transcription cis-regulatory region binding"/>
    <property type="evidence" value="ECO:0007669"/>
    <property type="project" value="TreeGrafter"/>
</dbReference>
<dbReference type="InterPro" id="IPR036390">
    <property type="entry name" value="WH_DNA-bd_sf"/>
</dbReference>
<protein>
    <submittedName>
        <fullName evidence="6">LysR family transcriptional regulator</fullName>
    </submittedName>
</protein>
<feature type="domain" description="HTH lysR-type" evidence="5">
    <location>
        <begin position="1"/>
        <end position="58"/>
    </location>
</feature>